<protein>
    <submittedName>
        <fullName evidence="5">Uncharacterized protein</fullName>
    </submittedName>
</protein>
<dbReference type="Pfam" id="PF08161">
    <property type="entry name" value="RRP12_HEAT"/>
    <property type="match status" value="1"/>
</dbReference>
<reference evidence="5" key="1">
    <citation type="journal article" date="2013" name="J. Plant Res.">
        <title>Effect of fungi and light on seed germination of three Opuntia species from semiarid lands of central Mexico.</title>
        <authorList>
            <person name="Delgado-Sanchez P."/>
            <person name="Jimenez-Bremont J.F."/>
            <person name="Guerrero-Gonzalez Mde L."/>
            <person name="Flores J."/>
        </authorList>
    </citation>
    <scope>NUCLEOTIDE SEQUENCE</scope>
    <source>
        <tissue evidence="5">Cladode</tissue>
    </source>
</reference>
<dbReference type="InterPro" id="IPR057860">
    <property type="entry name" value="HEAT_RRP12_N"/>
</dbReference>
<organism evidence="5">
    <name type="scientific">Opuntia streptacantha</name>
    <name type="common">Prickly pear cactus</name>
    <name type="synonym">Opuntia cardona</name>
    <dbReference type="NCBI Taxonomy" id="393608"/>
    <lineage>
        <taxon>Eukaryota</taxon>
        <taxon>Viridiplantae</taxon>
        <taxon>Streptophyta</taxon>
        <taxon>Embryophyta</taxon>
        <taxon>Tracheophyta</taxon>
        <taxon>Spermatophyta</taxon>
        <taxon>Magnoliopsida</taxon>
        <taxon>eudicotyledons</taxon>
        <taxon>Gunneridae</taxon>
        <taxon>Pentapetalae</taxon>
        <taxon>Caryophyllales</taxon>
        <taxon>Cactineae</taxon>
        <taxon>Cactaceae</taxon>
        <taxon>Opuntioideae</taxon>
        <taxon>Opuntia</taxon>
    </lineage>
</organism>
<dbReference type="InterPro" id="IPR012978">
    <property type="entry name" value="HEAT_RRP12"/>
</dbReference>
<dbReference type="Pfam" id="PF25772">
    <property type="entry name" value="HEAT_RRP12_N"/>
    <property type="match status" value="1"/>
</dbReference>
<dbReference type="PANTHER" id="PTHR48445">
    <property type="entry name" value="OS02G0782100 PROTEIN"/>
    <property type="match status" value="1"/>
</dbReference>
<dbReference type="InterPro" id="IPR016024">
    <property type="entry name" value="ARM-type_fold"/>
</dbReference>
<comment type="similarity">
    <text evidence="1">Belongs to the RRP12 family.</text>
</comment>
<dbReference type="EMBL" id="GISG01264091">
    <property type="protein sequence ID" value="MBA4674719.1"/>
    <property type="molecule type" value="Transcribed_RNA"/>
</dbReference>
<evidence type="ECO:0000259" key="4">
    <source>
        <dbReference type="Pfam" id="PF25772"/>
    </source>
</evidence>
<evidence type="ECO:0000256" key="2">
    <source>
        <dbReference type="SAM" id="MobiDB-lite"/>
    </source>
</evidence>
<accession>A0A7C9AS39</accession>
<evidence type="ECO:0000313" key="5">
    <source>
        <dbReference type="EMBL" id="MBA4674719.1"/>
    </source>
</evidence>
<feature type="compositionally biased region" description="Basic and acidic residues" evidence="2">
    <location>
        <begin position="1194"/>
        <end position="1203"/>
    </location>
</feature>
<name>A0A7C9AS39_OPUST</name>
<feature type="compositionally biased region" description="Basic and acidic residues" evidence="2">
    <location>
        <begin position="1131"/>
        <end position="1153"/>
    </location>
</feature>
<dbReference type="SUPFAM" id="SSF48371">
    <property type="entry name" value="ARM repeat"/>
    <property type="match status" value="1"/>
</dbReference>
<feature type="region of interest" description="Disordered" evidence="2">
    <location>
        <begin position="1052"/>
        <end position="1086"/>
    </location>
</feature>
<feature type="domain" description="RRP12 HEAT" evidence="3">
    <location>
        <begin position="343"/>
        <end position="647"/>
    </location>
</feature>
<feature type="compositionally biased region" description="Polar residues" evidence="2">
    <location>
        <begin position="1056"/>
        <end position="1068"/>
    </location>
</feature>
<proteinExistence type="inferred from homology"/>
<dbReference type="InterPro" id="IPR011989">
    <property type="entry name" value="ARM-like"/>
</dbReference>
<dbReference type="AlphaFoldDB" id="A0A7C9AS39"/>
<feature type="region of interest" description="Disordered" evidence="2">
    <location>
        <begin position="1115"/>
        <end position="1203"/>
    </location>
</feature>
<evidence type="ECO:0000256" key="1">
    <source>
        <dbReference type="ARBA" id="ARBA00007690"/>
    </source>
</evidence>
<dbReference type="Gene3D" id="1.25.10.10">
    <property type="entry name" value="Leucine-rich Repeat Variant"/>
    <property type="match status" value="2"/>
</dbReference>
<evidence type="ECO:0000259" key="3">
    <source>
        <dbReference type="Pfam" id="PF08161"/>
    </source>
</evidence>
<sequence>MEMEGLEVHGTELLNEEDDIGASVLSRFNTSDDEEHRHLCVVVGAMAQELKDQNVSLSPIAYFGATLSALDRLTSDDNAIGALLCFLSFVMPRISPGILRKKRQLLLQLLVRVLKGSRLSSNAKVAGIMCVSSLLVIRDASAGWSDVSEFYGFLLGFITDSDARVRRESHQCMRDVLQSFQGSPLIGPASEGFTNVFRRLILLTGESQGEPAEKGAQEILHVLEALKDCLPYISMKYKTIILKYYKTLLGVRKPLVTRRVTDSLNVLCLHPTVEVSAEMLVDLLGSLAGFVVTEETSADGLTFTARLLDVGMRKVHILNRQICIDKLPPVLNALQDIFGSGFEEAKFAATEAMKNLIQSCVDEELIKQGIDRIMNDSDLNTSNSAPSIIGRISATIGSLLDNRYRREWDMAFKVLSVLFDKLGEFSSVLLRGTLVNMTNIANESDENFPERKQLQECMGSALQAIGPEVFLSIIPLNLRADNLSEVNDWLFPILRQYTVGACLRFYVESLLSTVGYLKDKSHKLKVEGRVQSARVVDSLAYHVWSLLPSFCNYPVDTAESFNLLEKVLCSALSEEADLHGIICSSLQILIQQNKCVLEGSSYDARDKSSVSTERAISYYNHEVASANLKVLRSSVRNFLSVLSKVFLKSTNDPGGSLQMTISEFASIAEKDVVSRFFKTTMQKLLKVTQDAGGAESSRNSMQIDGSISDNSLSRARAQLFDLAVSLLPGLGFEEVDLLFVAIVPALKDTDGLVQKKAYKVLSVILKNSDGFISRKLKELLKLMIEVLPSCHFSAKRHRLGCLYYIIVHSAKDVAEQRKGEITSSFLTEIVLALKEANKKTRNRAYDILVQIGHACGDEEKGGKKENLLQFFNMVAGGLAGETPHMISAAVKGLARLAYEFSDLISSAYNILPSTFLLLQRKNREIIKANLGLLKVLVAKSPADSLQNYLSIMVEGLLNWQDETKNHFKAKVKHLLEMLIKKCGLDAVKAVMPEEHMKLLTNIRKIKERRERKLAANSETQSYRSKATTYRHSEWGHTKIFSDFDEETSDGDYMDTATATGQRSMLSSKLKSRAPSIRSKKTKSAKTFSEDLLHQLEDEPLDLLDQRKTRLALRSGEKRKLHSDDEPEFDEEGRLIIREGGKSKADKKDKSSDHESDEEDKTEVGSYVSASSSKKAQKHRKTSESGWAYTGNEYASKKARGDVKKKGKLEPYAYWPLDRKLLSRRPEHKAAARKGMASVAKLTKKLEGTSVASALSLKKSKKKSAK</sequence>
<reference evidence="5" key="2">
    <citation type="submission" date="2020-07" db="EMBL/GenBank/DDBJ databases">
        <authorList>
            <person name="Vera ALvarez R."/>
            <person name="Arias-Moreno D.M."/>
            <person name="Jimenez-Jacinto V."/>
            <person name="Jimenez-Bremont J.F."/>
            <person name="Swaminathan K."/>
            <person name="Moose S.P."/>
            <person name="Guerrero-Gonzalez M.L."/>
            <person name="Marino-Ramirez L."/>
            <person name="Landsman D."/>
            <person name="Rodriguez-Kessler M."/>
            <person name="Delgado-Sanchez P."/>
        </authorList>
    </citation>
    <scope>NUCLEOTIDE SEQUENCE</scope>
    <source>
        <tissue evidence="5">Cladode</tissue>
    </source>
</reference>
<feature type="domain" description="RRP12 N-terminal HEAT" evidence="4">
    <location>
        <begin position="11"/>
        <end position="275"/>
    </location>
</feature>
<dbReference type="PANTHER" id="PTHR48445:SF1">
    <property type="entry name" value="OS02G0782100 PROTEIN"/>
    <property type="match status" value="1"/>
</dbReference>